<dbReference type="EMBL" id="JAPTSV010000016">
    <property type="protein sequence ID" value="KAJ1519285.1"/>
    <property type="molecule type" value="Genomic_DNA"/>
</dbReference>
<proteinExistence type="predicted"/>
<feature type="region of interest" description="Disordered" evidence="1">
    <location>
        <begin position="1"/>
        <end position="94"/>
    </location>
</feature>
<name>A0AAV7X6L5_9NEOP</name>
<dbReference type="AlphaFoldDB" id="A0AAV7X6L5"/>
<protein>
    <submittedName>
        <fullName evidence="2">Uncharacterized protein</fullName>
    </submittedName>
</protein>
<sequence length="286" mass="30111">MSRSEDEPDSGFSGGPCSTSRTPEAEDDNTSTAASTPTPPMTSSTASSTASSSAAGCGRARASSLSASDERSPSMYVSTGPTSPSPASPRFRIGSLVRGALQTMSLRRRRMAPLAPSPASLPLDLDAGPDYQRLHRRPRVPPPPDPDPAVWGEDCSWILQFDNVLKHPGGKHRGCRCDVHSPSPQRDPLRDPLRSLLGTLGAGLREAATRNGADGGKCWRRAATAPPSSFPPSSPSSSSSSPHSAASGAATRRRGRCLFNNSAVYFFLRGGSRGKSCRRPAGEIER</sequence>
<reference evidence="2" key="1">
    <citation type="submission" date="2022-12" db="EMBL/GenBank/DDBJ databases">
        <title>Chromosome-level genome assembly of the bean flower thrips Megalurothrips usitatus.</title>
        <authorList>
            <person name="Ma L."/>
            <person name="Liu Q."/>
            <person name="Li H."/>
            <person name="Cai W."/>
        </authorList>
    </citation>
    <scope>NUCLEOTIDE SEQUENCE</scope>
    <source>
        <strain evidence="2">Cailab_2022a</strain>
    </source>
</reference>
<organism evidence="2 3">
    <name type="scientific">Megalurothrips usitatus</name>
    <name type="common">bean blossom thrips</name>
    <dbReference type="NCBI Taxonomy" id="439358"/>
    <lineage>
        <taxon>Eukaryota</taxon>
        <taxon>Metazoa</taxon>
        <taxon>Ecdysozoa</taxon>
        <taxon>Arthropoda</taxon>
        <taxon>Hexapoda</taxon>
        <taxon>Insecta</taxon>
        <taxon>Pterygota</taxon>
        <taxon>Neoptera</taxon>
        <taxon>Paraneoptera</taxon>
        <taxon>Thysanoptera</taxon>
        <taxon>Terebrantia</taxon>
        <taxon>Thripoidea</taxon>
        <taxon>Thripidae</taxon>
        <taxon>Megalurothrips</taxon>
    </lineage>
</organism>
<gene>
    <name evidence="2" type="ORF">ONE63_004584</name>
</gene>
<feature type="compositionally biased region" description="Low complexity" evidence="1">
    <location>
        <begin position="30"/>
        <end position="67"/>
    </location>
</feature>
<comment type="caution">
    <text evidence="2">The sequence shown here is derived from an EMBL/GenBank/DDBJ whole genome shotgun (WGS) entry which is preliminary data.</text>
</comment>
<evidence type="ECO:0000256" key="1">
    <source>
        <dbReference type="SAM" id="MobiDB-lite"/>
    </source>
</evidence>
<evidence type="ECO:0000313" key="3">
    <source>
        <dbReference type="Proteomes" id="UP001075354"/>
    </source>
</evidence>
<accession>A0AAV7X6L5</accession>
<feature type="region of interest" description="Disordered" evidence="1">
    <location>
        <begin position="209"/>
        <end position="252"/>
    </location>
</feature>
<keyword evidence="3" id="KW-1185">Reference proteome</keyword>
<feature type="region of interest" description="Disordered" evidence="1">
    <location>
        <begin position="108"/>
        <end position="148"/>
    </location>
</feature>
<feature type="compositionally biased region" description="Low complexity" evidence="1">
    <location>
        <begin position="112"/>
        <end position="126"/>
    </location>
</feature>
<feature type="compositionally biased region" description="Low complexity" evidence="1">
    <location>
        <begin position="235"/>
        <end position="250"/>
    </location>
</feature>
<evidence type="ECO:0000313" key="2">
    <source>
        <dbReference type="EMBL" id="KAJ1519285.1"/>
    </source>
</evidence>
<dbReference type="Proteomes" id="UP001075354">
    <property type="component" value="Chromosome 16"/>
</dbReference>